<sequence>MDEWKPWIGGGLLIGLFLLFAAVNAAVFYKGAIRKEKVGSGVPFLGGIFGTIGFLTLPVPILNEYFWLPLLLDLGCVPILIYFPIWWMFLKDK</sequence>
<keyword evidence="3" id="KW-1185">Reference proteome</keyword>
<dbReference type="HOGENOM" id="CLU_2396647_0_0_0"/>
<feature type="transmembrane region" description="Helical" evidence="1">
    <location>
        <begin position="41"/>
        <end position="61"/>
    </location>
</feature>
<comment type="caution">
    <text evidence="2">The sequence shown here is derived from an EMBL/GenBank/DDBJ whole genome shotgun (WGS) entry which is preliminary data.</text>
</comment>
<organism evidence="2 3">
    <name type="scientific">Nitrospina gracilis (strain 3/211)</name>
    <dbReference type="NCBI Taxonomy" id="1266370"/>
    <lineage>
        <taxon>Bacteria</taxon>
        <taxon>Pseudomonadati</taxon>
        <taxon>Nitrospinota/Tectimicrobiota group</taxon>
        <taxon>Nitrospinota</taxon>
        <taxon>Nitrospinia</taxon>
        <taxon>Nitrospinales</taxon>
        <taxon>Nitrospinaceae</taxon>
        <taxon>Nitrospina</taxon>
    </lineage>
</organism>
<name>M1ZEM8_NITG3</name>
<evidence type="ECO:0000256" key="1">
    <source>
        <dbReference type="SAM" id="Phobius"/>
    </source>
</evidence>
<accession>M1ZEM8</accession>
<keyword evidence="1" id="KW-0472">Membrane</keyword>
<evidence type="ECO:0000313" key="2">
    <source>
        <dbReference type="EMBL" id="CCQ92042.1"/>
    </source>
</evidence>
<gene>
    <name evidence="2" type="ORF">NITGR_940001</name>
</gene>
<dbReference type="AlphaFoldDB" id="M1ZEM8"/>
<proteinExistence type="predicted"/>
<keyword evidence="1" id="KW-0812">Transmembrane</keyword>
<keyword evidence="1" id="KW-1133">Transmembrane helix</keyword>
<feature type="transmembrane region" description="Helical" evidence="1">
    <location>
        <begin position="6"/>
        <end position="29"/>
    </location>
</feature>
<protein>
    <submittedName>
        <fullName evidence="2">Uncharacterized protein</fullName>
    </submittedName>
</protein>
<evidence type="ECO:0000313" key="3">
    <source>
        <dbReference type="Proteomes" id="UP000011704"/>
    </source>
</evidence>
<dbReference type="RefSeq" id="WP_005011501.1">
    <property type="nucleotide sequence ID" value="NZ_HG422173.1"/>
</dbReference>
<reference evidence="2 3" key="1">
    <citation type="journal article" date="2013" name="Front. Microbiol.">
        <title>The genome of Nitrospina gracilis illuminates the metabolism and evolution of the major marine nitrite oxidizer.</title>
        <authorList>
            <person name="Luecker S."/>
            <person name="Nowka B."/>
            <person name="Rattei T."/>
            <person name="Spieck E."/>
            <person name="and Daims H."/>
        </authorList>
    </citation>
    <scope>NUCLEOTIDE SEQUENCE [LARGE SCALE GENOMIC DNA]</scope>
    <source>
        <strain evidence="2 3">3/211</strain>
    </source>
</reference>
<dbReference type="InParanoid" id="M1ZEM8"/>
<dbReference type="EMBL" id="CAQJ01000104">
    <property type="protein sequence ID" value="CCQ92042.1"/>
    <property type="molecule type" value="Genomic_DNA"/>
</dbReference>
<dbReference type="Proteomes" id="UP000011704">
    <property type="component" value="Unassembled WGS sequence"/>
</dbReference>
<feature type="transmembrane region" description="Helical" evidence="1">
    <location>
        <begin position="67"/>
        <end position="90"/>
    </location>
</feature>